<sequence>MRQSLGKHKGLQLMMNKALKGSLAAAAGIALSLTGVGAAFAQDEAPEDTAPVASGTVDSSQDGVGLNGMLGEEEENVWANLLQLHLSEEDTRLVYCIQISEPLQDGNVYEERPWEEIPVEDLPLVLGVLTSGYTGDNAGTLLEEAGVAGDNEDYDGYSWDQIAYAGTQAAIWHLTDGWEINADDPTVGEAAADGAVLAVQEYLLTETEPVDEPDFTPEFEVDSTEATVDGTTAGPFTIGTNLGPIGFTQPEGATIVDENGEEVTEFTDDQTVYVEFADEVSTTVSVLTDTVTWTTPMGRVFVPTSTPAAEFVPQADTGAEDIDGQRVILAEEHSEEISAELEFSITVEEAPSSETPQATLPTTGTSLTAVAGIGGAVLVAGVVALVLMRRRAATAGADWGDDTEEK</sequence>
<keyword evidence="4" id="KW-0572">Peptidoglycan-anchor</keyword>
<organism evidence="9 10">
    <name type="scientific">Glycomyces buryatensis</name>
    <dbReference type="NCBI Taxonomy" id="2570927"/>
    <lineage>
        <taxon>Bacteria</taxon>
        <taxon>Bacillati</taxon>
        <taxon>Actinomycetota</taxon>
        <taxon>Actinomycetes</taxon>
        <taxon>Glycomycetales</taxon>
        <taxon>Glycomycetaceae</taxon>
        <taxon>Glycomyces</taxon>
    </lineage>
</organism>
<feature type="domain" description="Thioester" evidence="8">
    <location>
        <begin position="94"/>
        <end position="206"/>
    </location>
</feature>
<evidence type="ECO:0000256" key="2">
    <source>
        <dbReference type="ARBA" id="ARBA00022525"/>
    </source>
</evidence>
<feature type="transmembrane region" description="Helical" evidence="5">
    <location>
        <begin position="367"/>
        <end position="387"/>
    </location>
</feature>
<evidence type="ECO:0000259" key="8">
    <source>
        <dbReference type="Pfam" id="PF08341"/>
    </source>
</evidence>
<dbReference type="NCBIfam" id="TIGR01167">
    <property type="entry name" value="LPXTG_anchor"/>
    <property type="match status" value="1"/>
</dbReference>
<keyword evidence="10" id="KW-1185">Reference proteome</keyword>
<gene>
    <name evidence="9" type="ORF">FAB82_06435</name>
</gene>
<dbReference type="InterPro" id="IPR019931">
    <property type="entry name" value="LPXTG_anchor"/>
</dbReference>
<dbReference type="Proteomes" id="UP000308760">
    <property type="component" value="Unassembled WGS sequence"/>
</dbReference>
<evidence type="ECO:0000256" key="3">
    <source>
        <dbReference type="ARBA" id="ARBA00022729"/>
    </source>
</evidence>
<evidence type="ECO:0000256" key="4">
    <source>
        <dbReference type="ARBA" id="ARBA00023088"/>
    </source>
</evidence>
<evidence type="ECO:0000256" key="5">
    <source>
        <dbReference type="SAM" id="Phobius"/>
    </source>
</evidence>
<feature type="domain" description="Gram-positive cocci surface proteins LPxTG" evidence="7">
    <location>
        <begin position="355"/>
        <end position="391"/>
    </location>
</feature>
<accession>A0A4S8QCP2</accession>
<comment type="caution">
    <text evidence="9">The sequence shown here is derived from an EMBL/GenBank/DDBJ whole genome shotgun (WGS) entry which is preliminary data.</text>
</comment>
<proteinExistence type="predicted"/>
<keyword evidence="3 6" id="KW-0732">Signal</keyword>
<dbReference type="EMBL" id="STGY01000025">
    <property type="protein sequence ID" value="THV42293.1"/>
    <property type="molecule type" value="Genomic_DNA"/>
</dbReference>
<name>A0A4S8QCP2_9ACTN</name>
<evidence type="ECO:0000259" key="7">
    <source>
        <dbReference type="Pfam" id="PF00746"/>
    </source>
</evidence>
<keyword evidence="1" id="KW-0134">Cell wall</keyword>
<dbReference type="OrthoDB" id="2676146at2"/>
<keyword evidence="5" id="KW-0472">Membrane</keyword>
<reference evidence="10" key="1">
    <citation type="submission" date="2019-04" db="EMBL/GenBank/DDBJ databases">
        <title>Nocardioides xinjiangensis sp. nov.</title>
        <authorList>
            <person name="Liu S."/>
        </authorList>
    </citation>
    <scope>NUCLEOTIDE SEQUENCE [LARGE SCALE GENOMIC DNA]</scope>
    <source>
        <strain evidence="10">18</strain>
    </source>
</reference>
<evidence type="ECO:0000256" key="1">
    <source>
        <dbReference type="ARBA" id="ARBA00022512"/>
    </source>
</evidence>
<dbReference type="InterPro" id="IPR013552">
    <property type="entry name" value="Thioester_dom"/>
</dbReference>
<dbReference type="Pfam" id="PF00746">
    <property type="entry name" value="Gram_pos_anchor"/>
    <property type="match status" value="1"/>
</dbReference>
<reference evidence="9 10" key="2">
    <citation type="submission" date="2019-05" db="EMBL/GenBank/DDBJ databases">
        <title>Glycomyces buryatensis sp. nov.</title>
        <authorList>
            <person name="Nikitina E."/>
        </authorList>
    </citation>
    <scope>NUCLEOTIDE SEQUENCE [LARGE SCALE GENOMIC DNA]</scope>
    <source>
        <strain evidence="9 10">18</strain>
    </source>
</reference>
<evidence type="ECO:0000256" key="6">
    <source>
        <dbReference type="SAM" id="SignalP"/>
    </source>
</evidence>
<keyword evidence="5" id="KW-0812">Transmembrane</keyword>
<feature type="chain" id="PRO_5020242518" evidence="6">
    <location>
        <begin position="42"/>
        <end position="406"/>
    </location>
</feature>
<evidence type="ECO:0000313" key="9">
    <source>
        <dbReference type="EMBL" id="THV42293.1"/>
    </source>
</evidence>
<dbReference type="AlphaFoldDB" id="A0A4S8QCP2"/>
<evidence type="ECO:0000313" key="10">
    <source>
        <dbReference type="Proteomes" id="UP000308760"/>
    </source>
</evidence>
<protein>
    <submittedName>
        <fullName evidence="9">LPXTG cell wall anchor domain-containing protein</fullName>
    </submittedName>
</protein>
<keyword evidence="2" id="KW-0964">Secreted</keyword>
<dbReference type="Pfam" id="PF08341">
    <property type="entry name" value="TED"/>
    <property type="match status" value="1"/>
</dbReference>
<feature type="signal peptide" evidence="6">
    <location>
        <begin position="1"/>
        <end position="41"/>
    </location>
</feature>
<keyword evidence="5" id="KW-1133">Transmembrane helix</keyword>